<dbReference type="STRING" id="888268.A0A1E5VEE4"/>
<keyword evidence="4" id="KW-1185">Reference proteome</keyword>
<dbReference type="InterPro" id="IPR042185">
    <property type="entry name" value="Serpin_sf_2"/>
</dbReference>
<dbReference type="InterPro" id="IPR042178">
    <property type="entry name" value="Serpin_sf_1"/>
</dbReference>
<dbReference type="Gene3D" id="2.30.39.10">
    <property type="entry name" value="Alpha-1-antitrypsin, domain 1"/>
    <property type="match status" value="1"/>
</dbReference>
<dbReference type="PANTHER" id="PTHR11461:SF379">
    <property type="entry name" value="SERPIN DOMAIN-CONTAINING PROTEIN"/>
    <property type="match status" value="1"/>
</dbReference>
<dbReference type="InterPro" id="IPR023796">
    <property type="entry name" value="Serpin_dom"/>
</dbReference>
<comment type="caution">
    <text evidence="3">The sequence shown here is derived from an EMBL/GenBank/DDBJ whole genome shotgun (WGS) entry which is preliminary data.</text>
</comment>
<dbReference type="PANTHER" id="PTHR11461">
    <property type="entry name" value="SERINE PROTEASE INHIBITOR, SERPIN"/>
    <property type="match status" value="1"/>
</dbReference>
<proteinExistence type="inferred from homology"/>
<evidence type="ECO:0000256" key="1">
    <source>
        <dbReference type="ARBA" id="ARBA00009500"/>
    </source>
</evidence>
<organism evidence="3 4">
    <name type="scientific">Dichanthelium oligosanthes</name>
    <dbReference type="NCBI Taxonomy" id="888268"/>
    <lineage>
        <taxon>Eukaryota</taxon>
        <taxon>Viridiplantae</taxon>
        <taxon>Streptophyta</taxon>
        <taxon>Embryophyta</taxon>
        <taxon>Tracheophyta</taxon>
        <taxon>Spermatophyta</taxon>
        <taxon>Magnoliopsida</taxon>
        <taxon>Liliopsida</taxon>
        <taxon>Poales</taxon>
        <taxon>Poaceae</taxon>
        <taxon>PACMAD clade</taxon>
        <taxon>Panicoideae</taxon>
        <taxon>Panicodae</taxon>
        <taxon>Paniceae</taxon>
        <taxon>Dichantheliinae</taxon>
        <taxon>Dichanthelium</taxon>
    </lineage>
</organism>
<protein>
    <submittedName>
        <fullName evidence="3">Serpin-Z2B</fullName>
    </submittedName>
</protein>
<dbReference type="Pfam" id="PF00079">
    <property type="entry name" value="Serpin"/>
    <property type="match status" value="1"/>
</dbReference>
<accession>A0A1E5VEE4</accession>
<dbReference type="GO" id="GO:0004867">
    <property type="term" value="F:serine-type endopeptidase inhibitor activity"/>
    <property type="evidence" value="ECO:0007669"/>
    <property type="project" value="InterPro"/>
</dbReference>
<comment type="similarity">
    <text evidence="1">Belongs to the serpin family.</text>
</comment>
<dbReference type="Proteomes" id="UP000095767">
    <property type="component" value="Unassembled WGS sequence"/>
</dbReference>
<dbReference type="OrthoDB" id="1063785at2759"/>
<dbReference type="InterPro" id="IPR000215">
    <property type="entry name" value="Serpin_fam"/>
</dbReference>
<feature type="domain" description="Serpin" evidence="2">
    <location>
        <begin position="31"/>
        <end position="186"/>
    </location>
</feature>
<dbReference type="InterPro" id="IPR036186">
    <property type="entry name" value="Serpin_sf"/>
</dbReference>
<dbReference type="GO" id="GO:0005615">
    <property type="term" value="C:extracellular space"/>
    <property type="evidence" value="ECO:0007669"/>
    <property type="project" value="InterPro"/>
</dbReference>
<name>A0A1E5VEE4_9POAL</name>
<evidence type="ECO:0000313" key="4">
    <source>
        <dbReference type="Proteomes" id="UP000095767"/>
    </source>
</evidence>
<gene>
    <name evidence="3" type="ORF">BAE44_0015457</name>
</gene>
<dbReference type="EMBL" id="LWDX02042266">
    <property type="protein sequence ID" value="OEL23523.1"/>
    <property type="molecule type" value="Genomic_DNA"/>
</dbReference>
<dbReference type="SUPFAM" id="SSF56574">
    <property type="entry name" value="Serpins"/>
    <property type="match status" value="1"/>
</dbReference>
<sequence length="200" mass="22596">MNAGREGKKGNQQLCLESHEESHYLHPPPGSVHSLTGLVIANAIYFKGMWSMPFEKKGTETRWFCLLDGSQVRAPFMRARGDQAVAWHEGFKELQLPYRLPPWQDKYLRGRKGQAVSGDYAGGQVSDERPRFSMCVFLPDARGGLPDLVDKMASRLNFLWDHLPKNRVEADEVRLPKFKLSHSNEIDQCRSQGHGAGSCL</sequence>
<evidence type="ECO:0000313" key="3">
    <source>
        <dbReference type="EMBL" id="OEL23523.1"/>
    </source>
</evidence>
<evidence type="ECO:0000259" key="2">
    <source>
        <dbReference type="Pfam" id="PF00079"/>
    </source>
</evidence>
<dbReference type="AlphaFoldDB" id="A0A1E5VEE4"/>
<reference evidence="3 4" key="1">
    <citation type="submission" date="2016-09" db="EMBL/GenBank/DDBJ databases">
        <title>The draft genome of Dichanthelium oligosanthes: A C3 panicoid grass species.</title>
        <authorList>
            <person name="Studer A.J."/>
            <person name="Schnable J.C."/>
            <person name="Brutnell T.P."/>
        </authorList>
    </citation>
    <scope>NUCLEOTIDE SEQUENCE [LARGE SCALE GENOMIC DNA]</scope>
    <source>
        <strain evidence="4">cv. Kellogg 1175</strain>
        <tissue evidence="3">Leaf</tissue>
    </source>
</reference>
<dbReference type="Gene3D" id="3.30.497.10">
    <property type="entry name" value="Antithrombin, subunit I, domain 2"/>
    <property type="match status" value="1"/>
</dbReference>